<dbReference type="GO" id="GO:0016052">
    <property type="term" value="P:carbohydrate catabolic process"/>
    <property type="evidence" value="ECO:0007669"/>
    <property type="project" value="TreeGrafter"/>
</dbReference>
<dbReference type="EMBL" id="JNSL01000013">
    <property type="protein sequence ID" value="KGA21155.1"/>
    <property type="molecule type" value="Genomic_DNA"/>
</dbReference>
<proteinExistence type="inferred from homology"/>
<dbReference type="PANTHER" id="PTHR34135:SF2">
    <property type="entry name" value="LYSOZYME"/>
    <property type="match status" value="1"/>
</dbReference>
<dbReference type="InterPro" id="IPR002053">
    <property type="entry name" value="Glyco_hydro_25"/>
</dbReference>
<dbReference type="PANTHER" id="PTHR34135">
    <property type="entry name" value="LYSOZYME"/>
    <property type="match status" value="1"/>
</dbReference>
<dbReference type="CDD" id="cd00599">
    <property type="entry name" value="GH25_muramidase"/>
    <property type="match status" value="1"/>
</dbReference>
<dbReference type="Pfam" id="PF01183">
    <property type="entry name" value="Glyco_hydro_25"/>
    <property type="match status" value="1"/>
</dbReference>
<protein>
    <recommendedName>
        <fullName evidence="3">Lysozyme M1 (1,4-beta-N-acetylmuramidase)</fullName>
    </recommendedName>
</protein>
<dbReference type="Gene3D" id="3.20.20.80">
    <property type="entry name" value="Glycosidases"/>
    <property type="match status" value="1"/>
</dbReference>
<reference evidence="2" key="1">
    <citation type="submission" date="2014-06" db="EMBL/GenBank/DDBJ databases">
        <title>Key roles for freshwater Actinobacteria revealed by deep metagenomic sequencing.</title>
        <authorList>
            <person name="Ghai R."/>
            <person name="Mizuno C.M."/>
            <person name="Picazo A."/>
            <person name="Camacho A."/>
            <person name="Rodriguez-Valera F."/>
        </authorList>
    </citation>
    <scope>NUCLEOTIDE SEQUENCE</scope>
</reference>
<gene>
    <name evidence="2" type="ORF">GM51_3715</name>
</gene>
<dbReference type="GO" id="GO:0009253">
    <property type="term" value="P:peptidoglycan catabolic process"/>
    <property type="evidence" value="ECO:0007669"/>
    <property type="project" value="InterPro"/>
</dbReference>
<name>A0A094QA98_9ZZZZ</name>
<sequence>MKKLTAAVIALIVFMGLLPSANGATAKTLVSFNVESTPNAGESLITFYGQVKPAAKAKITIQSFDGVAWKETPLKTTASAVGSWRITTVATAIKAEGQYRATGLVGKKKTISKTANFKVDNSKTFASNNALFITEATSKLTGGRIQGSDISRWQHPNDLPIDFKMKFDAGMRFVLIKGSDSQEQADLTTMKWLVGDRNAAQAAGLYTGMYHFAYLPNSEDKDYIIRDAKAQAQKVIWRLASLGGYNERDLPVALDLETNCVKKSGSNCVKTMPRSLVTLWAETWLQTVEEKTGRKPFLYSYAQFLEMAMERSEVLRQYPLWLAHYGINPADPIAQPGQRTNIGCFVHSWSTANCSSQWQIWQYSSCGIGKKYGVPSSRLDLNVFRGTPDQFMSLIKGKWQPEAADMMPINEPTNMNLISAAITDTNKPVVINIEVFRSIGTPVVTGTVVFRPTDKNIKVKKQTPVRSASGRWELSIEGLPAGVTAGTLNYVDISKTHADNEIPFTINLMQGPELPKPTPTPKPTVSK</sequence>
<comment type="caution">
    <text evidence="2">The sequence shown here is derived from an EMBL/GenBank/DDBJ whole genome shotgun (WGS) entry which is preliminary data.</text>
</comment>
<evidence type="ECO:0000256" key="1">
    <source>
        <dbReference type="ARBA" id="ARBA00010646"/>
    </source>
</evidence>
<evidence type="ECO:0000313" key="2">
    <source>
        <dbReference type="EMBL" id="KGA21155.1"/>
    </source>
</evidence>
<comment type="similarity">
    <text evidence="1">Belongs to the glycosyl hydrolase 25 family.</text>
</comment>
<dbReference type="AlphaFoldDB" id="A0A094QA98"/>
<dbReference type="PROSITE" id="PS51904">
    <property type="entry name" value="GLYCOSYL_HYDROL_F25_2"/>
    <property type="match status" value="1"/>
</dbReference>
<dbReference type="SUPFAM" id="SSF51445">
    <property type="entry name" value="(Trans)glycosidases"/>
    <property type="match status" value="1"/>
</dbReference>
<dbReference type="GO" id="GO:0016998">
    <property type="term" value="P:cell wall macromolecule catabolic process"/>
    <property type="evidence" value="ECO:0007669"/>
    <property type="project" value="InterPro"/>
</dbReference>
<evidence type="ECO:0008006" key="3">
    <source>
        <dbReference type="Google" id="ProtNLM"/>
    </source>
</evidence>
<dbReference type="GO" id="GO:0003796">
    <property type="term" value="F:lysozyme activity"/>
    <property type="evidence" value="ECO:0007669"/>
    <property type="project" value="InterPro"/>
</dbReference>
<dbReference type="InterPro" id="IPR017853">
    <property type="entry name" value="GH"/>
</dbReference>
<organism evidence="2">
    <name type="scientific">freshwater metagenome</name>
    <dbReference type="NCBI Taxonomy" id="449393"/>
    <lineage>
        <taxon>unclassified sequences</taxon>
        <taxon>metagenomes</taxon>
        <taxon>ecological metagenomes</taxon>
    </lineage>
</organism>
<feature type="non-terminal residue" evidence="2">
    <location>
        <position position="527"/>
    </location>
</feature>
<accession>A0A094QA98</accession>